<comment type="caution">
    <text evidence="2">The sequence shown here is derived from an EMBL/GenBank/DDBJ whole genome shotgun (WGS) entry which is preliminary data.</text>
</comment>
<protein>
    <submittedName>
        <fullName evidence="2">Uncharacterized protein</fullName>
    </submittedName>
</protein>
<dbReference type="InterPro" id="IPR007612">
    <property type="entry name" value="LOR"/>
</dbReference>
<dbReference type="Gene3D" id="2.40.160.200">
    <property type="entry name" value="LURP1-related"/>
    <property type="match status" value="1"/>
</dbReference>
<evidence type="ECO:0000313" key="2">
    <source>
        <dbReference type="EMBL" id="ORY29607.1"/>
    </source>
</evidence>
<dbReference type="OrthoDB" id="2144638at2759"/>
<dbReference type="Proteomes" id="UP000193920">
    <property type="component" value="Unassembled WGS sequence"/>
</dbReference>
<keyword evidence="3" id="KW-1185">Reference proteome</keyword>
<proteinExistence type="inferred from homology"/>
<reference evidence="2 3" key="1">
    <citation type="submission" date="2016-08" db="EMBL/GenBank/DDBJ databases">
        <title>A Parts List for Fungal Cellulosomes Revealed by Comparative Genomics.</title>
        <authorList>
            <consortium name="DOE Joint Genome Institute"/>
            <person name="Haitjema C.H."/>
            <person name="Gilmore S.P."/>
            <person name="Henske J.K."/>
            <person name="Solomon K.V."/>
            <person name="De Groot R."/>
            <person name="Kuo A."/>
            <person name="Mondo S.J."/>
            <person name="Salamov A.A."/>
            <person name="Labutti K."/>
            <person name="Zhao Z."/>
            <person name="Chiniquy J."/>
            <person name="Barry K."/>
            <person name="Brewer H.M."/>
            <person name="Purvine S.O."/>
            <person name="Wright A.T."/>
            <person name="Boxma B."/>
            <person name="Van Alen T."/>
            <person name="Hackstein J.H."/>
            <person name="Baker S.E."/>
            <person name="Grigoriev I.V."/>
            <person name="O'Malley M.A."/>
        </authorList>
    </citation>
    <scope>NUCLEOTIDE SEQUENCE [LARGE SCALE GENOMIC DNA]</scope>
    <source>
        <strain evidence="2 3">G1</strain>
    </source>
</reference>
<dbReference type="InterPro" id="IPR038595">
    <property type="entry name" value="LOR_sf"/>
</dbReference>
<accession>A0A1Y2B547</accession>
<dbReference type="Pfam" id="PF04525">
    <property type="entry name" value="LOR"/>
    <property type="match status" value="1"/>
</dbReference>
<sequence>MGYFKELYHMPIQRPEKDIAVIDRNQVYQKSVGLVIERTKLKLSKFNLKIKGTNGIKYFNGQSNGLKHTIYNLEKAPIFNIDEWNLGKYRKNIYLGKGNNKLVGKIECGPSNRKYIIEFRNLITGETDYLEMNSDKRLIVCGIFYGKEKEGGQLIAKITRDSKVKTRCTLDIAPGVDNIFMMGLAAFFSDGSFYRNKRQMSNNSMVLDSPLSPVKSISDSLKSEDFFEDYIDDSSDYNDCGFGKYRDYNDDDNKKGFRGCF</sequence>
<gene>
    <name evidence="2" type="ORF">LY90DRAFT_705544</name>
</gene>
<evidence type="ECO:0000313" key="3">
    <source>
        <dbReference type="Proteomes" id="UP000193920"/>
    </source>
</evidence>
<dbReference type="AlphaFoldDB" id="A0A1Y2B547"/>
<dbReference type="SUPFAM" id="SSF54518">
    <property type="entry name" value="Tubby C-terminal domain-like"/>
    <property type="match status" value="1"/>
</dbReference>
<comment type="similarity">
    <text evidence="1">Belongs to the LOR family.</text>
</comment>
<dbReference type="EMBL" id="MCOG01000179">
    <property type="protein sequence ID" value="ORY29607.1"/>
    <property type="molecule type" value="Genomic_DNA"/>
</dbReference>
<name>A0A1Y2B547_9FUNG</name>
<evidence type="ECO:0000256" key="1">
    <source>
        <dbReference type="ARBA" id="ARBA00005437"/>
    </source>
</evidence>
<dbReference type="InterPro" id="IPR025659">
    <property type="entry name" value="Tubby-like_C"/>
</dbReference>
<organism evidence="2 3">
    <name type="scientific">Neocallimastix californiae</name>
    <dbReference type="NCBI Taxonomy" id="1754190"/>
    <lineage>
        <taxon>Eukaryota</taxon>
        <taxon>Fungi</taxon>
        <taxon>Fungi incertae sedis</taxon>
        <taxon>Chytridiomycota</taxon>
        <taxon>Chytridiomycota incertae sedis</taxon>
        <taxon>Neocallimastigomycetes</taxon>
        <taxon>Neocallimastigales</taxon>
        <taxon>Neocallimastigaceae</taxon>
        <taxon>Neocallimastix</taxon>
    </lineage>
</organism>